<keyword evidence="6" id="KW-0378">Hydrolase</keyword>
<evidence type="ECO:0000259" key="8">
    <source>
        <dbReference type="Pfam" id="PF13359"/>
    </source>
</evidence>
<evidence type="ECO:0000256" key="3">
    <source>
        <dbReference type="ARBA" id="ARBA00006958"/>
    </source>
</evidence>
<evidence type="ECO:0000256" key="2">
    <source>
        <dbReference type="ARBA" id="ARBA00004123"/>
    </source>
</evidence>
<dbReference type="InterPro" id="IPR045249">
    <property type="entry name" value="HARBI1-like"/>
</dbReference>
<accession>A0A0K8TLM9</accession>
<feature type="non-terminal residue" evidence="9">
    <location>
        <position position="1"/>
    </location>
</feature>
<reference evidence="9" key="1">
    <citation type="journal article" date="2015" name="Insect Biochem. Mol. Biol.">
        <title>An insight into the sialome of the horse fly, Tabanus bromius.</title>
        <authorList>
            <person name="Ribeiro J.M."/>
            <person name="Kazimirova M."/>
            <person name="Takac P."/>
            <person name="Andersen J.F."/>
            <person name="Francischetti I.M."/>
        </authorList>
    </citation>
    <scope>NUCLEOTIDE SEQUENCE</scope>
</reference>
<keyword evidence="4" id="KW-0540">Nuclease</keyword>
<feature type="domain" description="DDE Tnp4" evidence="8">
    <location>
        <begin position="147"/>
        <end position="301"/>
    </location>
</feature>
<dbReference type="Pfam" id="PF13359">
    <property type="entry name" value="DDE_Tnp_4"/>
    <property type="match status" value="1"/>
</dbReference>
<name>A0A0K8TLM9_TABBR</name>
<dbReference type="GO" id="GO:0004518">
    <property type="term" value="F:nuclease activity"/>
    <property type="evidence" value="ECO:0007669"/>
    <property type="project" value="UniProtKB-KW"/>
</dbReference>
<dbReference type="AlphaFoldDB" id="A0A0K8TLM9"/>
<dbReference type="InterPro" id="IPR027806">
    <property type="entry name" value="HARBI1_dom"/>
</dbReference>
<dbReference type="GO" id="GO:0016787">
    <property type="term" value="F:hydrolase activity"/>
    <property type="evidence" value="ECO:0007669"/>
    <property type="project" value="UniProtKB-KW"/>
</dbReference>
<comment type="similarity">
    <text evidence="3">Belongs to the HARBI1 family.</text>
</comment>
<evidence type="ECO:0000256" key="6">
    <source>
        <dbReference type="ARBA" id="ARBA00022801"/>
    </source>
</evidence>
<feature type="non-terminal residue" evidence="9">
    <location>
        <position position="323"/>
    </location>
</feature>
<keyword evidence="7" id="KW-0539">Nucleus</keyword>
<evidence type="ECO:0000256" key="4">
    <source>
        <dbReference type="ARBA" id="ARBA00022722"/>
    </source>
</evidence>
<comment type="cofactor">
    <cofactor evidence="1">
        <name>a divalent metal cation</name>
        <dbReference type="ChEBI" id="CHEBI:60240"/>
    </cofactor>
</comment>
<protein>
    <recommendedName>
        <fullName evidence="8">DDE Tnp4 domain-containing protein</fullName>
    </recommendedName>
</protein>
<keyword evidence="5" id="KW-0479">Metal-binding</keyword>
<evidence type="ECO:0000256" key="1">
    <source>
        <dbReference type="ARBA" id="ARBA00001968"/>
    </source>
</evidence>
<dbReference type="PANTHER" id="PTHR22930">
    <property type="match status" value="1"/>
</dbReference>
<sequence length="323" mass="36795">KKRAQLKMVRQKIDENKRARVGRLTYRIDNLHETTLKKYTGLTRGQFQKIESCFRRRHPGENNRVKLFMLLHWLATGSSFDSVASTFDSTAPEVSAAIFKLLNDFIAVLPDAVKLPDRTDLLEIGKGFTKLCGHEIFSNAAGVLGSYHFPIKTVDEDYPDILYVSKNSCYSIQLQIVTDHVGKILNIFIGKPGSIHKQNVLKESSLYQSSQNRYPPPGHFLLADHEYKCIMKPIAVITPFKDSISLSSREVIFNGRYKKAQDVLNSAVRMLCKRWKILERDLEHSLAHNIKIITTCCVLYNILGEPVVIDNSTDFNFFVSDEP</sequence>
<proteinExistence type="evidence at transcript level"/>
<evidence type="ECO:0000313" key="9">
    <source>
        <dbReference type="EMBL" id="JAI15262.1"/>
    </source>
</evidence>
<organism evidence="9">
    <name type="scientific">Tabanus bromius</name>
    <name type="common">Band-eyed brown horse fly</name>
    <dbReference type="NCBI Taxonomy" id="304241"/>
    <lineage>
        <taxon>Eukaryota</taxon>
        <taxon>Metazoa</taxon>
        <taxon>Ecdysozoa</taxon>
        <taxon>Arthropoda</taxon>
        <taxon>Hexapoda</taxon>
        <taxon>Insecta</taxon>
        <taxon>Pterygota</taxon>
        <taxon>Neoptera</taxon>
        <taxon>Endopterygota</taxon>
        <taxon>Diptera</taxon>
        <taxon>Brachycera</taxon>
        <taxon>Tabanomorpha</taxon>
        <taxon>Tabanoidea</taxon>
        <taxon>Tabanidae</taxon>
        <taxon>Tabanus</taxon>
    </lineage>
</organism>
<evidence type="ECO:0000256" key="7">
    <source>
        <dbReference type="ARBA" id="ARBA00023242"/>
    </source>
</evidence>
<evidence type="ECO:0000256" key="5">
    <source>
        <dbReference type="ARBA" id="ARBA00022723"/>
    </source>
</evidence>
<dbReference type="GO" id="GO:0046872">
    <property type="term" value="F:metal ion binding"/>
    <property type="evidence" value="ECO:0007669"/>
    <property type="project" value="UniProtKB-KW"/>
</dbReference>
<comment type="subcellular location">
    <subcellularLocation>
        <location evidence="2">Nucleus</location>
    </subcellularLocation>
</comment>
<dbReference type="EMBL" id="GDAI01002341">
    <property type="protein sequence ID" value="JAI15262.1"/>
    <property type="molecule type" value="mRNA"/>
</dbReference>
<dbReference type="PANTHER" id="PTHR22930:SF85">
    <property type="entry name" value="GH03217P-RELATED"/>
    <property type="match status" value="1"/>
</dbReference>
<dbReference type="GO" id="GO:0005634">
    <property type="term" value="C:nucleus"/>
    <property type="evidence" value="ECO:0007669"/>
    <property type="project" value="UniProtKB-SubCell"/>
</dbReference>